<evidence type="ECO:0000313" key="2">
    <source>
        <dbReference type="EMBL" id="KAF0714626.1"/>
    </source>
</evidence>
<feature type="non-terminal residue" evidence="2">
    <location>
        <position position="1"/>
    </location>
</feature>
<proteinExistence type="predicted"/>
<protein>
    <recommendedName>
        <fullName evidence="1">SGNH domain-containing protein</fullName>
    </recommendedName>
</protein>
<dbReference type="AlphaFoldDB" id="A0A6A4ZP26"/>
<sequence>YNDTCADQSVGDVGEILARFQTDVAALTGAGIPVYVTTVNPEGPAFDPLATDGVPLSRSIFRQTHATVVELVEAAIARANATMLDLSENQCWNDMCAVVDTASVPIMINEHLFRSSVAATYLSVLDVVVTMQPAFTLPTTREILNSAKGPLLSPPTYDKIMQATGDWDPDFGYTSLPQDTIYAPWHKEDVQLNPGQPNVIMLWGDSHANMLKPRFLHLYRQHLHRRGAPSRFPTIVAKTTLGKPMFPCYQPVYDDYVAMVHATKPKVLLHAMRWIAYVDPAVANNTLLDTPECCITPAYEAKCMKHRPKDVTAWLKTYATDLAAFATHGTAVFAATMNPEGNAFRPQHMLSGTDVVDLNPMDRTVFRHANQFLVESIERAICDANATLLDFSAHYCWNDACEVITRMGEPVFWDSDHFRGSYARDYVNLVDQLVDAAMAE</sequence>
<reference evidence="2" key="1">
    <citation type="submission" date="2019-06" db="EMBL/GenBank/DDBJ databases">
        <title>Genomics analysis of Aphanomyces spp. identifies a new class of oomycete effector associated with host adaptation.</title>
        <authorList>
            <person name="Gaulin E."/>
        </authorList>
    </citation>
    <scope>NUCLEOTIDE SEQUENCE</scope>
    <source>
        <strain evidence="2">CBS 578.67</strain>
    </source>
</reference>
<dbReference type="EMBL" id="VJMH01000742">
    <property type="protein sequence ID" value="KAF0714626.1"/>
    <property type="molecule type" value="Genomic_DNA"/>
</dbReference>
<feature type="domain" description="SGNH" evidence="1">
    <location>
        <begin position="193"/>
        <end position="424"/>
    </location>
</feature>
<dbReference type="InterPro" id="IPR043968">
    <property type="entry name" value="SGNH"/>
</dbReference>
<name>A0A6A4ZP26_9STRA</name>
<organism evidence="2">
    <name type="scientific">Aphanomyces stellatus</name>
    <dbReference type="NCBI Taxonomy" id="120398"/>
    <lineage>
        <taxon>Eukaryota</taxon>
        <taxon>Sar</taxon>
        <taxon>Stramenopiles</taxon>
        <taxon>Oomycota</taxon>
        <taxon>Saprolegniomycetes</taxon>
        <taxon>Saprolegniales</taxon>
        <taxon>Verrucalvaceae</taxon>
        <taxon>Aphanomyces</taxon>
    </lineage>
</organism>
<dbReference type="Pfam" id="PF19040">
    <property type="entry name" value="SGNH"/>
    <property type="match status" value="1"/>
</dbReference>
<evidence type="ECO:0000259" key="1">
    <source>
        <dbReference type="Pfam" id="PF19040"/>
    </source>
</evidence>
<comment type="caution">
    <text evidence="2">The sequence shown here is derived from an EMBL/GenBank/DDBJ whole genome shotgun (WGS) entry which is preliminary data.</text>
</comment>
<gene>
    <name evidence="2" type="ORF">As57867_003770</name>
</gene>
<accession>A0A6A4ZP26</accession>